<dbReference type="AlphaFoldDB" id="A0ABD1W5H7"/>
<evidence type="ECO:0000313" key="1">
    <source>
        <dbReference type="EMBL" id="KAL2544919.1"/>
    </source>
</evidence>
<sequence>MPYAGNHGPSKAPRPLWFMLITDVSATFVFGNNEFNRVLSSVQRRAVIGVGGLAWAVQIWWEEWRLHQGMFVATILKGCRTFGASSSLSLVGSSSSSAFGSSTSIFGSSSAPGTSPSFGSGIRFVNTRSSPPFQSAAPSLGQATSAFGQTTSAFGQTTMPFGQSNLFCTHSTRFGGNLFSSTPSLLNTSNPVGFGQTTPSLSTSFQPSQPTQEFWRSVVAQSALATNPFGTLPAMPQISIGRIGTSPSIQYGISSLPVLFLSDEEEIARCKYSRLYLIHPPMEET</sequence>
<protein>
    <submittedName>
        <fullName evidence="1">Nuclear pore complex protein</fullName>
    </submittedName>
</protein>
<name>A0ABD1W5H7_9LAMI</name>
<proteinExistence type="predicted"/>
<dbReference type="PANTHER" id="PTHR23198">
    <property type="entry name" value="NUCLEOPORIN"/>
    <property type="match status" value="1"/>
</dbReference>
<dbReference type="EMBL" id="JBFOLJ010000004">
    <property type="protein sequence ID" value="KAL2544919.1"/>
    <property type="molecule type" value="Genomic_DNA"/>
</dbReference>
<keyword evidence="2" id="KW-1185">Reference proteome</keyword>
<dbReference type="Proteomes" id="UP001604277">
    <property type="component" value="Unassembled WGS sequence"/>
</dbReference>
<organism evidence="1 2">
    <name type="scientific">Forsythia ovata</name>
    <dbReference type="NCBI Taxonomy" id="205694"/>
    <lineage>
        <taxon>Eukaryota</taxon>
        <taxon>Viridiplantae</taxon>
        <taxon>Streptophyta</taxon>
        <taxon>Embryophyta</taxon>
        <taxon>Tracheophyta</taxon>
        <taxon>Spermatophyta</taxon>
        <taxon>Magnoliopsida</taxon>
        <taxon>eudicotyledons</taxon>
        <taxon>Gunneridae</taxon>
        <taxon>Pentapetalae</taxon>
        <taxon>asterids</taxon>
        <taxon>lamiids</taxon>
        <taxon>Lamiales</taxon>
        <taxon>Oleaceae</taxon>
        <taxon>Forsythieae</taxon>
        <taxon>Forsythia</taxon>
    </lineage>
</organism>
<reference evidence="2" key="1">
    <citation type="submission" date="2024-07" db="EMBL/GenBank/DDBJ databases">
        <title>Two chromosome-level genome assemblies of Korean endemic species Abeliophyllum distichum and Forsythia ovata (Oleaceae).</title>
        <authorList>
            <person name="Jang H."/>
        </authorList>
    </citation>
    <scope>NUCLEOTIDE SEQUENCE [LARGE SCALE GENOMIC DNA]</scope>
</reference>
<dbReference type="PANTHER" id="PTHR23198:SF6">
    <property type="entry name" value="NUCLEAR PORE COMPLEX PROTEIN NUP98-NUP96"/>
    <property type="match status" value="1"/>
</dbReference>
<evidence type="ECO:0000313" key="2">
    <source>
        <dbReference type="Proteomes" id="UP001604277"/>
    </source>
</evidence>
<comment type="caution">
    <text evidence="1">The sequence shown here is derived from an EMBL/GenBank/DDBJ whole genome shotgun (WGS) entry which is preliminary data.</text>
</comment>
<dbReference type="InterPro" id="IPR037665">
    <property type="entry name" value="Nucleoporin_S59-like"/>
</dbReference>
<gene>
    <name evidence="1" type="ORF">Fot_14152</name>
</gene>
<accession>A0ABD1W5H7</accession>